<dbReference type="InterPro" id="IPR036852">
    <property type="entry name" value="Peptidase_S8/S53_dom_sf"/>
</dbReference>
<comment type="similarity">
    <text evidence="1 5">Belongs to the peptidase S8 family.</text>
</comment>
<dbReference type="InterPro" id="IPR050131">
    <property type="entry name" value="Peptidase_S8_subtilisin-like"/>
</dbReference>
<dbReference type="SUPFAM" id="SSF52743">
    <property type="entry name" value="Subtilisin-like"/>
    <property type="match status" value="1"/>
</dbReference>
<dbReference type="EMBL" id="DRLD01000310">
    <property type="protein sequence ID" value="HED11248.1"/>
    <property type="molecule type" value="Genomic_DNA"/>
</dbReference>
<dbReference type="InterPro" id="IPR046940">
    <property type="entry name" value="TPPII_Ig-like_sf"/>
</dbReference>
<dbReference type="Gene3D" id="3.40.50.200">
    <property type="entry name" value="Peptidase S8/S53 domain"/>
    <property type="match status" value="2"/>
</dbReference>
<feature type="active site" description="Charge relay system" evidence="5">
    <location>
        <position position="51"/>
    </location>
</feature>
<dbReference type="PANTHER" id="PTHR43806">
    <property type="entry name" value="PEPTIDASE S8"/>
    <property type="match status" value="1"/>
</dbReference>
<name>A0A7V1PUY4_CALAY</name>
<proteinExistence type="inferred from homology"/>
<dbReference type="GO" id="GO:0004252">
    <property type="term" value="F:serine-type endopeptidase activity"/>
    <property type="evidence" value="ECO:0007669"/>
    <property type="project" value="UniProtKB-UniRule"/>
</dbReference>
<dbReference type="InterPro" id="IPR022398">
    <property type="entry name" value="Peptidase_S8_His-AS"/>
</dbReference>
<evidence type="ECO:0000256" key="1">
    <source>
        <dbReference type="ARBA" id="ARBA00011073"/>
    </source>
</evidence>
<feature type="domain" description="Peptidase S8/S53" evidence="6">
    <location>
        <begin position="42"/>
        <end position="463"/>
    </location>
</feature>
<reference evidence="7" key="1">
    <citation type="journal article" date="2020" name="mSystems">
        <title>Genome- and Community-Level Interaction Insights into Carbon Utilization and Element Cycling Functions of Hydrothermarchaeota in Hydrothermal Sediment.</title>
        <authorList>
            <person name="Zhou Z."/>
            <person name="Liu Y."/>
            <person name="Xu W."/>
            <person name="Pan J."/>
            <person name="Luo Z.H."/>
            <person name="Li M."/>
        </authorList>
    </citation>
    <scope>NUCLEOTIDE SEQUENCE [LARGE SCALE GENOMIC DNA]</scope>
    <source>
        <strain evidence="7">HyVt-456</strain>
    </source>
</reference>
<keyword evidence="4 5" id="KW-0720">Serine protease</keyword>
<dbReference type="PROSITE" id="PS00138">
    <property type="entry name" value="SUBTILASE_SER"/>
    <property type="match status" value="1"/>
</dbReference>
<accession>A0A7V1PUY4</accession>
<dbReference type="InterPro" id="IPR000209">
    <property type="entry name" value="Peptidase_S8/S53_dom"/>
</dbReference>
<dbReference type="Proteomes" id="UP000886005">
    <property type="component" value="Unassembled WGS sequence"/>
</dbReference>
<evidence type="ECO:0000256" key="4">
    <source>
        <dbReference type="ARBA" id="ARBA00022825"/>
    </source>
</evidence>
<dbReference type="PROSITE" id="PS00137">
    <property type="entry name" value="SUBTILASE_HIS"/>
    <property type="match status" value="1"/>
</dbReference>
<dbReference type="InterPro" id="IPR023828">
    <property type="entry name" value="Peptidase_S8_Ser-AS"/>
</dbReference>
<sequence length="941" mass="104171">MKKLYFVLSLCLTLSAQQDISFLDRQAIGATAFTRAHPSWDGRGVIIMIIDSGVDMGVAGLLSTTEGKVKVIDVRDFSGEGDIPLEEAAPGRENGESFLEAPDGRRLYGYDPFLPLSSDSLFYIGFFEEKQFLDDTYVDINGNGRRDDTFGVAVFLDSSDVWRAIVDLDGDGNLHDEKALYDYSRRLKPLDFRSVQKQPAPFAIALKIDMIEEKAVFHFDASGHGTHVAGIAAGYTIGGLKGLNGIAPGAQIISLKIGDERLSGAATTSNSMRKAYQFISDYAEAHPRQAVVASMSYGIGSEEEGQSLMEYLINDLIESHENVYICLSAGNEGPGLSSIGLPSTAEHALTVGAVNTARSARDNMASFIKNDKIFAFSSRGGETAKPDIVTPGSALSTVPPFDGYGVKSGTSMATPQASGACALLLSAALQSKKGLPDMFLLKKALRYSARPLPGYSIPDQGYGMVRVPAAWDLLKSLLKRKNKHIRGYSIRTFNPGSPSGVSAGYWRQGGLFPTRRHPQSFFVNPVFSDSVSEKQKRNMVHGYRLTTSAGWLKTIQKNVRLKQDNAAEISVYADPGALRRPGLYSARVEAYPMGGLFTDTSPANRAFDFPVTIIIPRHAGREKNYSVTWKHELAVGDLQRDFIQIPTGATAMALTIMPRDKKSRVSTTLFDPQGRELTGSLYLDGQKTTRAVKRLDASGLKDGIWEIDFYNAPSHTETARFTSTVAFGGLQSRPRVLRRFFLKDQNSPQATLEIKNHFTTIYRAGIRGQIAGIQRKIRLRGHNGAYSQNFEISDSYKNAVFNLEMDKAAFSRLTDFVVRIKDADERVLVNTAMTYAKMEIVFTPESSGHYTLELLPAFSDDQNDRWSMDIKQSFNYFRTIRVVSDREDFYPDVTKKLNIRLQKMPQMAPEGYYLYGEVWLDSTEMDALRTSIPIEIRTRIE</sequence>
<evidence type="ECO:0000256" key="3">
    <source>
        <dbReference type="ARBA" id="ARBA00022801"/>
    </source>
</evidence>
<evidence type="ECO:0000256" key="2">
    <source>
        <dbReference type="ARBA" id="ARBA00022670"/>
    </source>
</evidence>
<dbReference type="InterPro" id="IPR015500">
    <property type="entry name" value="Peptidase_S8_subtilisin-rel"/>
</dbReference>
<comment type="caution">
    <text evidence="7">The sequence shown here is derived from an EMBL/GenBank/DDBJ whole genome shotgun (WGS) entry which is preliminary data.</text>
</comment>
<keyword evidence="2 5" id="KW-0645">Protease</keyword>
<dbReference type="PROSITE" id="PS51892">
    <property type="entry name" value="SUBTILASE"/>
    <property type="match status" value="1"/>
</dbReference>
<dbReference type="Gene3D" id="2.60.40.3170">
    <property type="match status" value="1"/>
</dbReference>
<organism evidence="7">
    <name type="scientific">Caldithrix abyssi</name>
    <dbReference type="NCBI Taxonomy" id="187145"/>
    <lineage>
        <taxon>Bacteria</taxon>
        <taxon>Pseudomonadati</taxon>
        <taxon>Calditrichota</taxon>
        <taxon>Calditrichia</taxon>
        <taxon>Calditrichales</taxon>
        <taxon>Calditrichaceae</taxon>
        <taxon>Caldithrix</taxon>
    </lineage>
</organism>
<dbReference type="PANTHER" id="PTHR43806:SF11">
    <property type="entry name" value="CEREVISIN-RELATED"/>
    <property type="match status" value="1"/>
</dbReference>
<dbReference type="AlphaFoldDB" id="A0A7V1PUY4"/>
<keyword evidence="3 5" id="KW-0378">Hydrolase</keyword>
<evidence type="ECO:0000313" key="7">
    <source>
        <dbReference type="EMBL" id="HED11248.1"/>
    </source>
</evidence>
<protein>
    <recommendedName>
        <fullName evidence="6">Peptidase S8/S53 domain-containing protein</fullName>
    </recommendedName>
</protein>
<dbReference type="PRINTS" id="PR00723">
    <property type="entry name" value="SUBTILISIN"/>
</dbReference>
<evidence type="ECO:0000256" key="5">
    <source>
        <dbReference type="PROSITE-ProRule" id="PRU01240"/>
    </source>
</evidence>
<evidence type="ECO:0000259" key="6">
    <source>
        <dbReference type="Pfam" id="PF00082"/>
    </source>
</evidence>
<feature type="active site" description="Charge relay system" evidence="5">
    <location>
        <position position="411"/>
    </location>
</feature>
<dbReference type="GO" id="GO:0006508">
    <property type="term" value="P:proteolysis"/>
    <property type="evidence" value="ECO:0007669"/>
    <property type="project" value="UniProtKB-KW"/>
</dbReference>
<dbReference type="Pfam" id="PF00082">
    <property type="entry name" value="Peptidase_S8"/>
    <property type="match status" value="1"/>
</dbReference>
<feature type="active site" description="Charge relay system" evidence="5">
    <location>
        <position position="224"/>
    </location>
</feature>
<gene>
    <name evidence="7" type="ORF">ENJ10_11220</name>
</gene>